<dbReference type="CDD" id="cd02440">
    <property type="entry name" value="AdoMet_MTases"/>
    <property type="match status" value="1"/>
</dbReference>
<dbReference type="AlphaFoldDB" id="A0A9D5K0H2"/>
<sequence length="243" mass="28406">MYAEILRLVETFTKHLIGLGIPTKRVRNLYKGTTYLEAYSQHTDLRVESEPHLAIGGHWEAIGRLQFEFLMSKGLSPHHKMLDIGCGTLRGGRHFIKYLNTGKYSGIDISSKAIMYANQLVQQEELFEKCPRLLVSENRDLKFREFSGETFDYILAQSVFTHLRPEHIKECFANIGHIMHESSAFYFTYRKGVAYRQLGLKDFCYSFSFFESLAEQHGFQLYDRSNEYNHPRGQRMIELLKNR</sequence>
<feature type="domain" description="Methyltransferase type 12" evidence="1">
    <location>
        <begin position="82"/>
        <end position="179"/>
    </location>
</feature>
<proteinExistence type="predicted"/>
<reference evidence="2" key="1">
    <citation type="submission" date="2019-11" db="EMBL/GenBank/DDBJ databases">
        <title>Microbial mats filling the niche in hypersaline microbial mats.</title>
        <authorList>
            <person name="Wong H.L."/>
            <person name="Macleod F.I."/>
            <person name="White R.A. III"/>
            <person name="Burns B.P."/>
        </authorList>
    </citation>
    <scope>NUCLEOTIDE SEQUENCE</scope>
    <source>
        <strain evidence="2">Rbin_158</strain>
    </source>
</reference>
<accession>A0A9D5K0H2</accession>
<comment type="caution">
    <text evidence="2">The sequence shown here is derived from an EMBL/GenBank/DDBJ whole genome shotgun (WGS) entry which is preliminary data.</text>
</comment>
<dbReference type="EMBL" id="WJJP01000691">
    <property type="protein sequence ID" value="MBD3327131.1"/>
    <property type="molecule type" value="Genomic_DNA"/>
</dbReference>
<dbReference type="GO" id="GO:0008168">
    <property type="term" value="F:methyltransferase activity"/>
    <property type="evidence" value="ECO:0007669"/>
    <property type="project" value="UniProtKB-KW"/>
</dbReference>
<dbReference type="SUPFAM" id="SSF53335">
    <property type="entry name" value="S-adenosyl-L-methionine-dependent methyltransferases"/>
    <property type="match status" value="1"/>
</dbReference>
<dbReference type="Proteomes" id="UP000649604">
    <property type="component" value="Unassembled WGS sequence"/>
</dbReference>
<dbReference type="PANTHER" id="PTHR37886:SF1">
    <property type="entry name" value="S-ADENOSYL-L-METHIONINE-DEPENDENT METHYLTRANSFERASES SUPERFAMILY PROTEIN"/>
    <property type="match status" value="1"/>
</dbReference>
<evidence type="ECO:0000313" key="2">
    <source>
        <dbReference type="EMBL" id="MBD3327131.1"/>
    </source>
</evidence>
<organism evidence="2 3">
    <name type="scientific">candidate division KSB3 bacterium</name>
    <dbReference type="NCBI Taxonomy" id="2044937"/>
    <lineage>
        <taxon>Bacteria</taxon>
        <taxon>candidate division KSB3</taxon>
    </lineage>
</organism>
<dbReference type="GO" id="GO:0032259">
    <property type="term" value="P:methylation"/>
    <property type="evidence" value="ECO:0007669"/>
    <property type="project" value="UniProtKB-KW"/>
</dbReference>
<evidence type="ECO:0000313" key="3">
    <source>
        <dbReference type="Proteomes" id="UP000649604"/>
    </source>
</evidence>
<name>A0A9D5K0H2_9BACT</name>
<evidence type="ECO:0000259" key="1">
    <source>
        <dbReference type="Pfam" id="PF08242"/>
    </source>
</evidence>
<dbReference type="Gene3D" id="3.40.50.150">
    <property type="entry name" value="Vaccinia Virus protein VP39"/>
    <property type="match status" value="1"/>
</dbReference>
<keyword evidence="2" id="KW-0489">Methyltransferase</keyword>
<keyword evidence="2" id="KW-0808">Transferase</keyword>
<dbReference type="InterPro" id="IPR013217">
    <property type="entry name" value="Methyltransf_12"/>
</dbReference>
<dbReference type="Pfam" id="PF08242">
    <property type="entry name" value="Methyltransf_12"/>
    <property type="match status" value="1"/>
</dbReference>
<protein>
    <submittedName>
        <fullName evidence="2">Methyltransferase</fullName>
    </submittedName>
</protein>
<dbReference type="PANTHER" id="PTHR37886">
    <property type="entry name" value="S-ADENOSYL-L-METHIONINE-DEPENDENT METHYLTRANSFERASES SUPERFAMILY PROTEIN"/>
    <property type="match status" value="1"/>
</dbReference>
<dbReference type="InterPro" id="IPR029063">
    <property type="entry name" value="SAM-dependent_MTases_sf"/>
</dbReference>
<gene>
    <name evidence="2" type="ORF">GF339_21265</name>
</gene>